<gene>
    <name evidence="7" type="ORF">ACFOEB_06980</name>
</gene>
<feature type="transmembrane region" description="Helical" evidence="5">
    <location>
        <begin position="25"/>
        <end position="43"/>
    </location>
</feature>
<protein>
    <submittedName>
        <fullName evidence="7">Ion transporter</fullName>
    </submittedName>
</protein>
<keyword evidence="2 5" id="KW-0812">Transmembrane</keyword>
<sequence>MIPVNLPTEGDSWQARFNRLRSNKAFELFVVSIIVFSALVIGAKTYDIPPLASKIVVGLDWAITLFFLLEVSIRFWGEPRKRDFFKSAWNIFDTAIVIVSLIPIENSDMALVGRLIRVFRVLRMVSIIPELRILLSSLLKALPQLGYVALLMFIIFYIYGAIGSLFFADINDVLWGDIAISMLTLFRVMTFEDWTDVMYETMEVYPLSWIFYVSFIFLTAFAFLNMIIGIVVNVIEKENQARQIEEEGEQPARKDLETQLTNLQRSVDLLLAQQAADKPPSDKTRNL</sequence>
<dbReference type="Pfam" id="PF00520">
    <property type="entry name" value="Ion_trans"/>
    <property type="match status" value="1"/>
</dbReference>
<keyword evidence="4 5" id="KW-0472">Membrane</keyword>
<dbReference type="PANTHER" id="PTHR10037:SF62">
    <property type="entry name" value="SODIUM CHANNEL PROTEIN 60E"/>
    <property type="match status" value="1"/>
</dbReference>
<dbReference type="SUPFAM" id="SSF81324">
    <property type="entry name" value="Voltage-gated potassium channels"/>
    <property type="match status" value="1"/>
</dbReference>
<evidence type="ECO:0000256" key="1">
    <source>
        <dbReference type="ARBA" id="ARBA00004141"/>
    </source>
</evidence>
<reference evidence="8" key="1">
    <citation type="journal article" date="2019" name="Int. J. Syst. Evol. Microbiol.">
        <title>The Global Catalogue of Microorganisms (GCM) 10K type strain sequencing project: providing services to taxonomists for standard genome sequencing and annotation.</title>
        <authorList>
            <consortium name="The Broad Institute Genomics Platform"/>
            <consortium name="The Broad Institute Genome Sequencing Center for Infectious Disease"/>
            <person name="Wu L."/>
            <person name="Ma J."/>
        </authorList>
    </citation>
    <scope>NUCLEOTIDE SEQUENCE [LARGE SCALE GENOMIC DNA]</scope>
    <source>
        <strain evidence="8">KCTC 52141</strain>
    </source>
</reference>
<dbReference type="InterPro" id="IPR043203">
    <property type="entry name" value="VGCC_Ca_Na"/>
</dbReference>
<dbReference type="Gene3D" id="1.10.287.70">
    <property type="match status" value="1"/>
</dbReference>
<comment type="caution">
    <text evidence="7">The sequence shown here is derived from an EMBL/GenBank/DDBJ whole genome shotgun (WGS) entry which is preliminary data.</text>
</comment>
<proteinExistence type="predicted"/>
<feature type="transmembrane region" description="Helical" evidence="5">
    <location>
        <begin position="145"/>
        <end position="166"/>
    </location>
</feature>
<dbReference type="EMBL" id="JBHRTL010000006">
    <property type="protein sequence ID" value="MFC3154941.1"/>
    <property type="molecule type" value="Genomic_DNA"/>
</dbReference>
<comment type="subcellular location">
    <subcellularLocation>
        <location evidence="1">Membrane</location>
        <topology evidence="1">Multi-pass membrane protein</topology>
    </subcellularLocation>
</comment>
<evidence type="ECO:0000256" key="4">
    <source>
        <dbReference type="ARBA" id="ARBA00023136"/>
    </source>
</evidence>
<organism evidence="7 8">
    <name type="scientific">Gilvimarinus japonicus</name>
    <dbReference type="NCBI Taxonomy" id="1796469"/>
    <lineage>
        <taxon>Bacteria</taxon>
        <taxon>Pseudomonadati</taxon>
        <taxon>Pseudomonadota</taxon>
        <taxon>Gammaproteobacteria</taxon>
        <taxon>Cellvibrionales</taxon>
        <taxon>Cellvibrionaceae</taxon>
        <taxon>Gilvimarinus</taxon>
    </lineage>
</organism>
<evidence type="ECO:0000256" key="5">
    <source>
        <dbReference type="SAM" id="Phobius"/>
    </source>
</evidence>
<dbReference type="RefSeq" id="WP_339615591.1">
    <property type="nucleotide sequence ID" value="NZ_AP031500.1"/>
</dbReference>
<dbReference type="Gene3D" id="1.20.120.350">
    <property type="entry name" value="Voltage-gated potassium channels. Chain C"/>
    <property type="match status" value="1"/>
</dbReference>
<evidence type="ECO:0000313" key="7">
    <source>
        <dbReference type="EMBL" id="MFC3154941.1"/>
    </source>
</evidence>
<keyword evidence="3 5" id="KW-1133">Transmembrane helix</keyword>
<evidence type="ECO:0000256" key="2">
    <source>
        <dbReference type="ARBA" id="ARBA00022692"/>
    </source>
</evidence>
<dbReference type="PANTHER" id="PTHR10037">
    <property type="entry name" value="VOLTAGE-GATED CATION CHANNEL CALCIUM AND SODIUM"/>
    <property type="match status" value="1"/>
</dbReference>
<name>A0ABV7HQR2_9GAMM</name>
<keyword evidence="8" id="KW-1185">Reference proteome</keyword>
<evidence type="ECO:0000259" key="6">
    <source>
        <dbReference type="Pfam" id="PF00520"/>
    </source>
</evidence>
<feature type="transmembrane region" description="Helical" evidence="5">
    <location>
        <begin position="209"/>
        <end position="235"/>
    </location>
</feature>
<feature type="domain" description="Ion transport" evidence="6">
    <location>
        <begin position="24"/>
        <end position="242"/>
    </location>
</feature>
<accession>A0ABV7HQR2</accession>
<evidence type="ECO:0000256" key="3">
    <source>
        <dbReference type="ARBA" id="ARBA00022989"/>
    </source>
</evidence>
<feature type="transmembrane region" description="Helical" evidence="5">
    <location>
        <begin position="173"/>
        <end position="189"/>
    </location>
</feature>
<evidence type="ECO:0000313" key="8">
    <source>
        <dbReference type="Proteomes" id="UP001595548"/>
    </source>
</evidence>
<dbReference type="Proteomes" id="UP001595548">
    <property type="component" value="Unassembled WGS sequence"/>
</dbReference>
<feature type="transmembrane region" description="Helical" evidence="5">
    <location>
        <begin position="55"/>
        <end position="76"/>
    </location>
</feature>
<dbReference type="InterPro" id="IPR027359">
    <property type="entry name" value="Volt_channel_dom_sf"/>
</dbReference>
<dbReference type="InterPro" id="IPR005821">
    <property type="entry name" value="Ion_trans_dom"/>
</dbReference>